<keyword evidence="2" id="KW-1185">Reference proteome</keyword>
<reference evidence="1 2" key="1">
    <citation type="submission" date="2016-06" db="EMBL/GenBank/DDBJ databases">
        <authorList>
            <person name="Kjaerup R.B."/>
            <person name="Dalgaard T.S."/>
            <person name="Juul-Madsen H.R."/>
        </authorList>
    </citation>
    <scope>NUCLEOTIDE SEQUENCE [LARGE SCALE GENOMIC DNA]</scope>
    <source>
        <strain evidence="1 2">CECT 8886</strain>
    </source>
</reference>
<evidence type="ECO:0000313" key="1">
    <source>
        <dbReference type="EMBL" id="SBS35297.1"/>
    </source>
</evidence>
<dbReference type="Proteomes" id="UP000092544">
    <property type="component" value="Unassembled WGS sequence"/>
</dbReference>
<dbReference type="AlphaFoldDB" id="A0A1A8TNB0"/>
<dbReference type="EMBL" id="FLOB01000009">
    <property type="protein sequence ID" value="SBS35297.1"/>
    <property type="molecule type" value="Genomic_DNA"/>
</dbReference>
<proteinExistence type="predicted"/>
<name>A0A1A8TNB0_9GAMM</name>
<protein>
    <submittedName>
        <fullName evidence="1">Uncharacterized protein</fullName>
    </submittedName>
</protein>
<organism evidence="1 2">
    <name type="scientific">Marinomonas spartinae</name>
    <dbReference type="NCBI Taxonomy" id="1792290"/>
    <lineage>
        <taxon>Bacteria</taxon>
        <taxon>Pseudomonadati</taxon>
        <taxon>Pseudomonadota</taxon>
        <taxon>Gammaproteobacteria</taxon>
        <taxon>Oceanospirillales</taxon>
        <taxon>Oceanospirillaceae</taxon>
        <taxon>Marinomonas</taxon>
    </lineage>
</organism>
<sequence>MVRGGSNNEKNGPEIGPFLIIGIFVGLSLELIPPHCVCELECQIARYGKTYLVV</sequence>
<evidence type="ECO:0000313" key="2">
    <source>
        <dbReference type="Proteomes" id="UP000092544"/>
    </source>
</evidence>
<accession>A0A1A8TNB0</accession>
<gene>
    <name evidence="1" type="ORF">MSP8886_03336</name>
</gene>